<comment type="caution">
    <text evidence="5">The sequence shown here is derived from an EMBL/GenBank/DDBJ whole genome shotgun (WGS) entry which is preliminary data.</text>
</comment>
<organism evidence="5 6">
    <name type="scientific">Phytophthora fragariaefolia</name>
    <dbReference type="NCBI Taxonomy" id="1490495"/>
    <lineage>
        <taxon>Eukaryota</taxon>
        <taxon>Sar</taxon>
        <taxon>Stramenopiles</taxon>
        <taxon>Oomycota</taxon>
        <taxon>Peronosporomycetes</taxon>
        <taxon>Peronosporales</taxon>
        <taxon>Peronosporaceae</taxon>
        <taxon>Phytophthora</taxon>
    </lineage>
</organism>
<sequence length="256" mass="28285">MSEPLRRCRKCTLLPPCSHTPLEKLYSKIDQARASYPNTGHKCVDAEAVSVALINNGDESVTSVATTTATLERVVCPSFGRRGICTNFQKLGRCRYAHPLNLHTIDTTALVSRCRVHTLPLPCLHCSNAEQLKVDARKELVTCEQLKRDILSSHQALADLETQRYLFARERGKQVKWGSAKKAADEQLARMDAGLSSAQNDINRLEQELSSREESLEMLQDAIAHGRSKGLGKGHGRIEGKQAEKQRTKGTVVAAV</sequence>
<dbReference type="InterPro" id="IPR000571">
    <property type="entry name" value="Znf_CCCH"/>
</dbReference>
<evidence type="ECO:0000259" key="4">
    <source>
        <dbReference type="PROSITE" id="PS50103"/>
    </source>
</evidence>
<reference evidence="5" key="1">
    <citation type="submission" date="2023-04" db="EMBL/GenBank/DDBJ databases">
        <title>Phytophthora fragariaefolia NBRC 109709.</title>
        <authorList>
            <person name="Ichikawa N."/>
            <person name="Sato H."/>
            <person name="Tonouchi N."/>
        </authorList>
    </citation>
    <scope>NUCLEOTIDE SEQUENCE</scope>
    <source>
        <strain evidence="5">NBRC 109709</strain>
    </source>
</reference>
<evidence type="ECO:0000256" key="2">
    <source>
        <dbReference type="SAM" id="Coils"/>
    </source>
</evidence>
<keyword evidence="1" id="KW-0863">Zinc-finger</keyword>
<feature type="domain" description="C3H1-type" evidence="4">
    <location>
        <begin position="70"/>
        <end position="101"/>
    </location>
</feature>
<proteinExistence type="predicted"/>
<dbReference type="PROSITE" id="PS50103">
    <property type="entry name" value="ZF_C3H1"/>
    <property type="match status" value="1"/>
</dbReference>
<feature type="coiled-coil region" evidence="2">
    <location>
        <begin position="188"/>
        <end position="222"/>
    </location>
</feature>
<dbReference type="Proteomes" id="UP001165121">
    <property type="component" value="Unassembled WGS sequence"/>
</dbReference>
<feature type="zinc finger region" description="C3H1-type" evidence="1">
    <location>
        <begin position="70"/>
        <end position="101"/>
    </location>
</feature>
<accession>A0A9W6XWK4</accession>
<feature type="compositionally biased region" description="Basic and acidic residues" evidence="3">
    <location>
        <begin position="236"/>
        <end position="247"/>
    </location>
</feature>
<evidence type="ECO:0000313" key="6">
    <source>
        <dbReference type="Proteomes" id="UP001165121"/>
    </source>
</evidence>
<name>A0A9W6XWK4_9STRA</name>
<dbReference type="OrthoDB" id="125188at2759"/>
<evidence type="ECO:0000256" key="3">
    <source>
        <dbReference type="SAM" id="MobiDB-lite"/>
    </source>
</evidence>
<evidence type="ECO:0000256" key="1">
    <source>
        <dbReference type="PROSITE-ProRule" id="PRU00723"/>
    </source>
</evidence>
<keyword evidence="6" id="KW-1185">Reference proteome</keyword>
<feature type="region of interest" description="Disordered" evidence="3">
    <location>
        <begin position="227"/>
        <end position="256"/>
    </location>
</feature>
<keyword evidence="1" id="KW-0862">Zinc</keyword>
<evidence type="ECO:0000313" key="5">
    <source>
        <dbReference type="EMBL" id="GMF47397.1"/>
    </source>
</evidence>
<gene>
    <name evidence="5" type="ORF">Pfra01_001787200</name>
</gene>
<keyword evidence="1" id="KW-0479">Metal-binding</keyword>
<protein>
    <submittedName>
        <fullName evidence="5">Unnamed protein product</fullName>
    </submittedName>
</protein>
<dbReference type="GO" id="GO:0008270">
    <property type="term" value="F:zinc ion binding"/>
    <property type="evidence" value="ECO:0007669"/>
    <property type="project" value="UniProtKB-KW"/>
</dbReference>
<keyword evidence="2" id="KW-0175">Coiled coil</keyword>
<dbReference type="EMBL" id="BSXT01002149">
    <property type="protein sequence ID" value="GMF47397.1"/>
    <property type="molecule type" value="Genomic_DNA"/>
</dbReference>
<dbReference type="AlphaFoldDB" id="A0A9W6XWK4"/>